<dbReference type="RefSeq" id="XP_028029711.1">
    <property type="nucleotide sequence ID" value="XM_028173910.1"/>
</dbReference>
<evidence type="ECO:0000313" key="4">
    <source>
        <dbReference type="Proteomes" id="UP000504629"/>
    </source>
</evidence>
<proteinExistence type="inferred from homology"/>
<evidence type="ECO:0000256" key="2">
    <source>
        <dbReference type="ARBA" id="ARBA00022679"/>
    </source>
</evidence>
<dbReference type="AlphaFoldDB" id="A0A6J2JJG4"/>
<dbReference type="Pfam" id="PF00685">
    <property type="entry name" value="Sulfotransfer_1"/>
    <property type="match status" value="1"/>
</dbReference>
<feature type="domain" description="Sulfotransferase" evidence="3">
    <location>
        <begin position="62"/>
        <end position="337"/>
    </location>
</feature>
<gene>
    <name evidence="5" type="primary">LOC114242659</name>
</gene>
<name>A0A6J2JJG4_BOMMA</name>
<sequence length="344" mass="39885">MALSKKCPEIREAGEEESGQLRRLFKTLEDCPGFIRVGPAGYLFSVKFEPEIENIYNIEVRPTDTFIVTFPRSGTTWTQEIVWLLLNDLDYAKAASLHIVERFVNIGTSIWGLSSRKTVTHKEIELNKEDRRKFEKVIVPGCELLAAATDPRFIKSHLPLSMLPPNLIETAKVVYVGRDPRDLVVSLYHFSRLISVPLYTGDFKTFWNMYMNDNVVRAPHLSHVKEAWDLRNHPNMLFLFYEELKQDLPGTIKRIANFFKKTYTDEQISGLCKHVHIDNFRNNDSVNVNFLSKVDGLIPGEEPFIRKGKVGGWRDYFDEEMTKECERWMAKKVEETGIQFPTYP</sequence>
<dbReference type="OrthoDB" id="205623at2759"/>
<organism evidence="4 5">
    <name type="scientific">Bombyx mandarina</name>
    <name type="common">Wild silk moth</name>
    <name type="synonym">Wild silkworm</name>
    <dbReference type="NCBI Taxonomy" id="7092"/>
    <lineage>
        <taxon>Eukaryota</taxon>
        <taxon>Metazoa</taxon>
        <taxon>Ecdysozoa</taxon>
        <taxon>Arthropoda</taxon>
        <taxon>Hexapoda</taxon>
        <taxon>Insecta</taxon>
        <taxon>Pterygota</taxon>
        <taxon>Neoptera</taxon>
        <taxon>Endopterygota</taxon>
        <taxon>Lepidoptera</taxon>
        <taxon>Glossata</taxon>
        <taxon>Ditrysia</taxon>
        <taxon>Bombycoidea</taxon>
        <taxon>Bombycidae</taxon>
        <taxon>Bombycinae</taxon>
        <taxon>Bombyx</taxon>
    </lineage>
</organism>
<reference evidence="5" key="1">
    <citation type="submission" date="2025-08" db="UniProtKB">
        <authorList>
            <consortium name="RefSeq"/>
        </authorList>
    </citation>
    <scope>IDENTIFICATION</scope>
    <source>
        <tissue evidence="5">Silk gland</tissue>
    </source>
</reference>
<dbReference type="InterPro" id="IPR027417">
    <property type="entry name" value="P-loop_NTPase"/>
</dbReference>
<dbReference type="InterPro" id="IPR000863">
    <property type="entry name" value="Sulfotransferase_dom"/>
</dbReference>
<comment type="similarity">
    <text evidence="1">Belongs to the sulfotransferase 1 family.</text>
</comment>
<dbReference type="PANTHER" id="PTHR11783">
    <property type="entry name" value="SULFOTRANSFERASE SULT"/>
    <property type="match status" value="1"/>
</dbReference>
<dbReference type="GeneID" id="114242659"/>
<keyword evidence="4" id="KW-1185">Reference proteome</keyword>
<dbReference type="GO" id="GO:0008146">
    <property type="term" value="F:sulfotransferase activity"/>
    <property type="evidence" value="ECO:0007669"/>
    <property type="project" value="InterPro"/>
</dbReference>
<evidence type="ECO:0000313" key="5">
    <source>
        <dbReference type="RefSeq" id="XP_028029711.1"/>
    </source>
</evidence>
<dbReference type="KEGG" id="bman:114242659"/>
<protein>
    <submittedName>
        <fullName evidence="5">Sulfotransferase family cytosolic 1B member 1-like</fullName>
    </submittedName>
</protein>
<accession>A0A6J2JJG4</accession>
<evidence type="ECO:0000256" key="1">
    <source>
        <dbReference type="ARBA" id="ARBA00005771"/>
    </source>
</evidence>
<dbReference type="Gene3D" id="3.40.50.300">
    <property type="entry name" value="P-loop containing nucleotide triphosphate hydrolases"/>
    <property type="match status" value="1"/>
</dbReference>
<evidence type="ECO:0000259" key="3">
    <source>
        <dbReference type="Pfam" id="PF00685"/>
    </source>
</evidence>
<keyword evidence="2" id="KW-0808">Transferase</keyword>
<dbReference type="SUPFAM" id="SSF52540">
    <property type="entry name" value="P-loop containing nucleoside triphosphate hydrolases"/>
    <property type="match status" value="1"/>
</dbReference>
<dbReference type="Proteomes" id="UP000504629">
    <property type="component" value="Unplaced"/>
</dbReference>